<feature type="domain" description="PEP-utilising enzyme C-terminal" evidence="1">
    <location>
        <begin position="2"/>
        <end position="67"/>
    </location>
</feature>
<sequence>MDPLHPAVLELIARTAEHGRRAAISVSLCGDMASDPRCLPALLNCGLRELSVNASALAQIKQTIDRLSSGGGLD</sequence>
<name>A0A0E4FYQ3_9BRAD</name>
<proteinExistence type="predicted"/>
<evidence type="ECO:0000313" key="3">
    <source>
        <dbReference type="Proteomes" id="UP000063308"/>
    </source>
</evidence>
<dbReference type="Proteomes" id="UP000063308">
    <property type="component" value="Chromosome"/>
</dbReference>
<dbReference type="InterPro" id="IPR000121">
    <property type="entry name" value="PEP_util_C"/>
</dbReference>
<dbReference type="AlphaFoldDB" id="A0A0E4FYQ3"/>
<gene>
    <name evidence="2" type="ORF">NK6_7667</name>
</gene>
<keyword evidence="2" id="KW-0808">Transferase</keyword>
<keyword evidence="2" id="KW-0670">Pyruvate</keyword>
<dbReference type="Pfam" id="PF02896">
    <property type="entry name" value="PEP-utilizers_C"/>
    <property type="match status" value="1"/>
</dbReference>
<evidence type="ECO:0000313" key="2">
    <source>
        <dbReference type="EMBL" id="BAR60818.1"/>
    </source>
</evidence>
<accession>A0A0E4FYQ3</accession>
<dbReference type="InterPro" id="IPR015813">
    <property type="entry name" value="Pyrv/PenolPyrv_kinase-like_dom"/>
</dbReference>
<dbReference type="PANTHER" id="PTHR46244:SF6">
    <property type="entry name" value="PHOSPHOENOLPYRUVATE-PROTEIN PHOSPHOTRANSFERASE"/>
    <property type="match status" value="1"/>
</dbReference>
<dbReference type="InterPro" id="IPR040442">
    <property type="entry name" value="Pyrv_kinase-like_dom_sf"/>
</dbReference>
<protein>
    <submittedName>
        <fullName evidence="2">Phosphoenolpyruvate-protein phosphotransferase</fullName>
    </submittedName>
</protein>
<reference evidence="2 3" key="1">
    <citation type="submission" date="2014-11" db="EMBL/GenBank/DDBJ databases">
        <title>Symbiosis island explosion on the genome of extra-slow-growing strains of soybean bradyrhizobia with massive insertion sequences.</title>
        <authorList>
            <person name="Iida T."/>
            <person name="Minamisawa K."/>
        </authorList>
    </citation>
    <scope>NUCLEOTIDE SEQUENCE [LARGE SCALE GENOMIC DNA]</scope>
    <source>
        <strain evidence="2 3">NK6</strain>
    </source>
</reference>
<dbReference type="InterPro" id="IPR050499">
    <property type="entry name" value="PEP-utilizing_PTS_enzyme"/>
</dbReference>
<dbReference type="EMBL" id="AP014685">
    <property type="protein sequence ID" value="BAR60818.1"/>
    <property type="molecule type" value="Genomic_DNA"/>
</dbReference>
<dbReference type="GO" id="GO:0016772">
    <property type="term" value="F:transferase activity, transferring phosphorus-containing groups"/>
    <property type="evidence" value="ECO:0007669"/>
    <property type="project" value="InterPro"/>
</dbReference>
<dbReference type="Gene3D" id="3.20.20.60">
    <property type="entry name" value="Phosphoenolpyruvate-binding domains"/>
    <property type="match status" value="1"/>
</dbReference>
<dbReference type="SUPFAM" id="SSF51621">
    <property type="entry name" value="Phosphoenolpyruvate/pyruvate domain"/>
    <property type="match status" value="1"/>
</dbReference>
<evidence type="ECO:0000259" key="1">
    <source>
        <dbReference type="Pfam" id="PF02896"/>
    </source>
</evidence>
<dbReference type="PANTHER" id="PTHR46244">
    <property type="entry name" value="PHOSPHOENOLPYRUVATE-PROTEIN PHOSPHOTRANSFERASE"/>
    <property type="match status" value="1"/>
</dbReference>
<organism evidence="2 3">
    <name type="scientific">Bradyrhizobium diazoefficiens</name>
    <dbReference type="NCBI Taxonomy" id="1355477"/>
    <lineage>
        <taxon>Bacteria</taxon>
        <taxon>Pseudomonadati</taxon>
        <taxon>Pseudomonadota</taxon>
        <taxon>Alphaproteobacteria</taxon>
        <taxon>Hyphomicrobiales</taxon>
        <taxon>Nitrobacteraceae</taxon>
        <taxon>Bradyrhizobium</taxon>
    </lineage>
</organism>